<accession>A0A239F671</accession>
<dbReference type="EMBL" id="FZNR01000017">
    <property type="protein sequence ID" value="SNS52241.1"/>
    <property type="molecule type" value="Genomic_DNA"/>
</dbReference>
<dbReference type="InterPro" id="IPR003018">
    <property type="entry name" value="GAF"/>
</dbReference>
<evidence type="ECO:0000256" key="4">
    <source>
        <dbReference type="ARBA" id="ARBA00012438"/>
    </source>
</evidence>
<comment type="function">
    <text evidence="14">Member of the two-component regulatory system NreB/NreC involved in the control of dissimilatory nitrate/nitrite reduction in response to oxygen. NreB functions as a direct oxygen sensor histidine kinase which is autophosphorylated, in the absence of oxygen, probably at the conserved histidine residue, and transfers its phosphate group probably to a conserved aspartate residue of NreC. NreB/NreC activates the expression of the nitrate (narGHJI) and nitrite (nir) reductase operons, as well as the putative nitrate transporter gene narT.</text>
</comment>
<name>A0A239F671_9ACTN</name>
<dbReference type="PRINTS" id="PR00344">
    <property type="entry name" value="BCTRLSENSOR"/>
</dbReference>
<evidence type="ECO:0000313" key="17">
    <source>
        <dbReference type="EMBL" id="SNS52241.1"/>
    </source>
</evidence>
<dbReference type="OrthoDB" id="144293at2"/>
<comment type="subcellular location">
    <subcellularLocation>
        <location evidence="3">Cytoplasm</location>
    </subcellularLocation>
</comment>
<dbReference type="Gene3D" id="3.30.565.10">
    <property type="entry name" value="Histidine kinase-like ATPase, C-terminal domain"/>
    <property type="match status" value="1"/>
</dbReference>
<dbReference type="InterPro" id="IPR011712">
    <property type="entry name" value="Sig_transdc_His_kin_sub3_dim/P"/>
</dbReference>
<dbReference type="GO" id="GO:0046983">
    <property type="term" value="F:protein dimerization activity"/>
    <property type="evidence" value="ECO:0007669"/>
    <property type="project" value="InterPro"/>
</dbReference>
<evidence type="ECO:0000259" key="16">
    <source>
        <dbReference type="PROSITE" id="PS50109"/>
    </source>
</evidence>
<dbReference type="RefSeq" id="WP_089297192.1">
    <property type="nucleotide sequence ID" value="NZ_BOMU01000082.1"/>
</dbReference>
<dbReference type="InterPro" id="IPR005467">
    <property type="entry name" value="His_kinase_dom"/>
</dbReference>
<dbReference type="InterPro" id="IPR036890">
    <property type="entry name" value="HATPase_C_sf"/>
</dbReference>
<dbReference type="EC" id="2.7.13.3" evidence="4"/>
<evidence type="ECO:0000256" key="15">
    <source>
        <dbReference type="ARBA" id="ARBA00030800"/>
    </source>
</evidence>
<comment type="catalytic activity">
    <reaction evidence="1">
        <text>ATP + protein L-histidine = ADP + protein N-phospho-L-histidine.</text>
        <dbReference type="EC" id="2.7.13.3"/>
    </reaction>
</comment>
<dbReference type="SUPFAM" id="SSF55874">
    <property type="entry name" value="ATPase domain of HSP90 chaperone/DNA topoisomerase II/histidine kinase"/>
    <property type="match status" value="1"/>
</dbReference>
<evidence type="ECO:0000256" key="14">
    <source>
        <dbReference type="ARBA" id="ARBA00024827"/>
    </source>
</evidence>
<evidence type="ECO:0000256" key="12">
    <source>
        <dbReference type="ARBA" id="ARBA00023012"/>
    </source>
</evidence>
<proteinExistence type="predicted"/>
<evidence type="ECO:0000256" key="6">
    <source>
        <dbReference type="ARBA" id="ARBA00022485"/>
    </source>
</evidence>
<dbReference type="InterPro" id="IPR050482">
    <property type="entry name" value="Sensor_HK_TwoCompSys"/>
</dbReference>
<evidence type="ECO:0000256" key="9">
    <source>
        <dbReference type="ARBA" id="ARBA00022723"/>
    </source>
</evidence>
<dbReference type="Pfam" id="PF07730">
    <property type="entry name" value="HisKA_3"/>
    <property type="match status" value="1"/>
</dbReference>
<evidence type="ECO:0000256" key="10">
    <source>
        <dbReference type="ARBA" id="ARBA00022777"/>
    </source>
</evidence>
<feature type="domain" description="Histidine kinase" evidence="16">
    <location>
        <begin position="304"/>
        <end position="401"/>
    </location>
</feature>
<dbReference type="Gene3D" id="1.20.5.1930">
    <property type="match status" value="1"/>
</dbReference>
<reference evidence="17 18" key="1">
    <citation type="submission" date="2017-06" db="EMBL/GenBank/DDBJ databases">
        <authorList>
            <person name="Kim H.J."/>
            <person name="Triplett B.A."/>
        </authorList>
    </citation>
    <scope>NUCLEOTIDE SEQUENCE [LARGE SCALE GENOMIC DNA]</scope>
    <source>
        <strain evidence="17 18">DSM 43151</strain>
    </source>
</reference>
<sequence>MAVGDGPQQAIPGRDALITAVGGWVTREPVLTVLLTRVARLLTEALGADGCLVFRVESSGDLVLTAGHPAPAAGRTPLLLPEGSGLAGRAALDGVPIAVVDDQPRDRRHRELLGLAVGQPVSRLCVPARVTGGGSSAVLSVHSRERREFSRAEVDLAQRVADLVGLRVYVAAALTAVRDYQQEWDAVVATAVGAQEAERRRVAADLHDGLTQVIASLTFHLSAADVALGDGDVGYVAEQVATARSLADLALGETRSAITGLHSPVLDDRGLAAGLMSLAETVPGLRIEVDAREFALSHHVGTSLFRIAQESVRNVVKHAGASEVLVRLARHGHMVLLSITDDGCGFDAPSQLSGFPRDVPAESGYGLAGMAERVHLLGGRLRISSRPGAGTTVEVTVPDAP</sequence>
<dbReference type="SMART" id="SM00065">
    <property type="entry name" value="GAF"/>
    <property type="match status" value="1"/>
</dbReference>
<protein>
    <recommendedName>
        <fullName evidence="5">Oxygen sensor histidine kinase NreB</fullName>
        <ecNumber evidence="4">2.7.13.3</ecNumber>
    </recommendedName>
    <alternativeName>
        <fullName evidence="15">Nitrogen regulation protein B</fullName>
    </alternativeName>
</protein>
<keyword evidence="7" id="KW-0963">Cytoplasm</keyword>
<dbReference type="CDD" id="cd16917">
    <property type="entry name" value="HATPase_UhpB-NarQ-NarX-like"/>
    <property type="match status" value="1"/>
</dbReference>
<dbReference type="Gene3D" id="3.30.450.40">
    <property type="match status" value="1"/>
</dbReference>
<gene>
    <name evidence="17" type="ORF">SAMN06264365_117101</name>
</gene>
<keyword evidence="11" id="KW-0408">Iron</keyword>
<keyword evidence="6" id="KW-0004">4Fe-4S</keyword>
<dbReference type="GO" id="GO:0051539">
    <property type="term" value="F:4 iron, 4 sulfur cluster binding"/>
    <property type="evidence" value="ECO:0007669"/>
    <property type="project" value="UniProtKB-KW"/>
</dbReference>
<comment type="cofactor">
    <cofactor evidence="2">
        <name>[4Fe-4S] cluster</name>
        <dbReference type="ChEBI" id="CHEBI:49883"/>
    </cofactor>
</comment>
<evidence type="ECO:0000256" key="2">
    <source>
        <dbReference type="ARBA" id="ARBA00001966"/>
    </source>
</evidence>
<dbReference type="AlphaFoldDB" id="A0A239F671"/>
<dbReference type="InterPro" id="IPR004358">
    <property type="entry name" value="Sig_transdc_His_kin-like_C"/>
</dbReference>
<dbReference type="GO" id="GO:0005737">
    <property type="term" value="C:cytoplasm"/>
    <property type="evidence" value="ECO:0007669"/>
    <property type="project" value="UniProtKB-SubCell"/>
</dbReference>
<dbReference type="InterPro" id="IPR029016">
    <property type="entry name" value="GAF-like_dom_sf"/>
</dbReference>
<evidence type="ECO:0000256" key="7">
    <source>
        <dbReference type="ARBA" id="ARBA00022490"/>
    </source>
</evidence>
<dbReference type="SMART" id="SM00387">
    <property type="entry name" value="HATPase_c"/>
    <property type="match status" value="1"/>
</dbReference>
<evidence type="ECO:0000256" key="5">
    <source>
        <dbReference type="ARBA" id="ARBA00017322"/>
    </source>
</evidence>
<evidence type="ECO:0000256" key="8">
    <source>
        <dbReference type="ARBA" id="ARBA00022679"/>
    </source>
</evidence>
<dbReference type="PANTHER" id="PTHR24421:SF58">
    <property type="entry name" value="SIGNAL TRANSDUCTION HISTIDINE-PROTEIN KINASE_PHOSPHATASE UHPB"/>
    <property type="match status" value="1"/>
</dbReference>
<dbReference type="SUPFAM" id="SSF55781">
    <property type="entry name" value="GAF domain-like"/>
    <property type="match status" value="1"/>
</dbReference>
<dbReference type="GO" id="GO:0000155">
    <property type="term" value="F:phosphorelay sensor kinase activity"/>
    <property type="evidence" value="ECO:0007669"/>
    <property type="project" value="InterPro"/>
</dbReference>
<organism evidence="17 18">
    <name type="scientific">Actinoplanes regularis</name>
    <dbReference type="NCBI Taxonomy" id="52697"/>
    <lineage>
        <taxon>Bacteria</taxon>
        <taxon>Bacillati</taxon>
        <taxon>Actinomycetota</taxon>
        <taxon>Actinomycetes</taxon>
        <taxon>Micromonosporales</taxon>
        <taxon>Micromonosporaceae</taxon>
        <taxon>Actinoplanes</taxon>
    </lineage>
</organism>
<dbReference type="Pfam" id="PF02518">
    <property type="entry name" value="HATPase_c"/>
    <property type="match status" value="1"/>
</dbReference>
<evidence type="ECO:0000256" key="13">
    <source>
        <dbReference type="ARBA" id="ARBA00023014"/>
    </source>
</evidence>
<keyword evidence="18" id="KW-1185">Reference proteome</keyword>
<keyword evidence="13" id="KW-0411">Iron-sulfur</keyword>
<dbReference type="GO" id="GO:0046872">
    <property type="term" value="F:metal ion binding"/>
    <property type="evidence" value="ECO:0007669"/>
    <property type="project" value="UniProtKB-KW"/>
</dbReference>
<evidence type="ECO:0000256" key="1">
    <source>
        <dbReference type="ARBA" id="ARBA00000085"/>
    </source>
</evidence>
<keyword evidence="10 17" id="KW-0418">Kinase</keyword>
<dbReference type="PANTHER" id="PTHR24421">
    <property type="entry name" value="NITRATE/NITRITE SENSOR PROTEIN NARX-RELATED"/>
    <property type="match status" value="1"/>
</dbReference>
<dbReference type="GO" id="GO:0016020">
    <property type="term" value="C:membrane"/>
    <property type="evidence" value="ECO:0007669"/>
    <property type="project" value="InterPro"/>
</dbReference>
<dbReference type="Pfam" id="PF01590">
    <property type="entry name" value="GAF"/>
    <property type="match status" value="1"/>
</dbReference>
<evidence type="ECO:0000256" key="11">
    <source>
        <dbReference type="ARBA" id="ARBA00023004"/>
    </source>
</evidence>
<dbReference type="Proteomes" id="UP000198415">
    <property type="component" value="Unassembled WGS sequence"/>
</dbReference>
<keyword evidence="8" id="KW-0808">Transferase</keyword>
<keyword evidence="12" id="KW-0902">Two-component regulatory system</keyword>
<evidence type="ECO:0000313" key="18">
    <source>
        <dbReference type="Proteomes" id="UP000198415"/>
    </source>
</evidence>
<evidence type="ECO:0000256" key="3">
    <source>
        <dbReference type="ARBA" id="ARBA00004496"/>
    </source>
</evidence>
<dbReference type="PROSITE" id="PS50109">
    <property type="entry name" value="HIS_KIN"/>
    <property type="match status" value="1"/>
</dbReference>
<keyword evidence="9" id="KW-0479">Metal-binding</keyword>
<dbReference type="InterPro" id="IPR003594">
    <property type="entry name" value="HATPase_dom"/>
</dbReference>